<organism evidence="2 3">
    <name type="scientific">Candidatus Nealsonbacteria bacterium CG23_combo_of_CG06-09_8_20_14_all_40_13</name>
    <dbReference type="NCBI Taxonomy" id="1974724"/>
    <lineage>
        <taxon>Bacteria</taxon>
        <taxon>Candidatus Nealsoniibacteriota</taxon>
    </lineage>
</organism>
<feature type="transmembrane region" description="Helical" evidence="1">
    <location>
        <begin position="135"/>
        <end position="154"/>
    </location>
</feature>
<sequence length="156" mass="17636">MLATPHILAGAAVATATGNVPLGIVSAYASHYILDMVPHVDIGVFHDKDDENWQLSKQEIALAAAEIILGTVILIYLVWGKKFVTLALVGGFFGLLPDLLDNVPWWQNYFRHASWYAPFNFLHQKLQLRLESNKWYWGIPFQLIIIGGAIWFLLKF</sequence>
<evidence type="ECO:0000313" key="3">
    <source>
        <dbReference type="Proteomes" id="UP000231567"/>
    </source>
</evidence>
<name>A0A2G9YRM7_9BACT</name>
<keyword evidence="1" id="KW-1133">Transmembrane helix</keyword>
<keyword evidence="1" id="KW-0472">Membrane</keyword>
<feature type="transmembrane region" description="Helical" evidence="1">
    <location>
        <begin position="60"/>
        <end position="78"/>
    </location>
</feature>
<dbReference type="AlphaFoldDB" id="A0A2G9YRM7"/>
<protein>
    <submittedName>
        <fullName evidence="2">Uncharacterized protein</fullName>
    </submittedName>
</protein>
<feature type="transmembrane region" description="Helical" evidence="1">
    <location>
        <begin position="83"/>
        <end position="100"/>
    </location>
</feature>
<reference evidence="2 3" key="1">
    <citation type="submission" date="2017-09" db="EMBL/GenBank/DDBJ databases">
        <title>Depth-based differentiation of microbial function through sediment-hosted aquifers and enrichment of novel symbionts in the deep terrestrial subsurface.</title>
        <authorList>
            <person name="Probst A.J."/>
            <person name="Ladd B."/>
            <person name="Jarett J.K."/>
            <person name="Geller-Mcgrath D.E."/>
            <person name="Sieber C.M."/>
            <person name="Emerson J.B."/>
            <person name="Anantharaman K."/>
            <person name="Thomas B.C."/>
            <person name="Malmstrom R."/>
            <person name="Stieglmeier M."/>
            <person name="Klingl A."/>
            <person name="Woyke T."/>
            <person name="Ryan C.M."/>
            <person name="Banfield J.F."/>
        </authorList>
    </citation>
    <scope>NUCLEOTIDE SEQUENCE [LARGE SCALE GENOMIC DNA]</scope>
    <source>
        <strain evidence="2">CG23_combo_of_CG06-09_8_20_14_all_40_13</strain>
    </source>
</reference>
<gene>
    <name evidence="2" type="ORF">COX39_00555</name>
</gene>
<comment type="caution">
    <text evidence="2">The sequence shown here is derived from an EMBL/GenBank/DDBJ whole genome shotgun (WGS) entry which is preliminary data.</text>
</comment>
<accession>A0A2G9YRM7</accession>
<evidence type="ECO:0000256" key="1">
    <source>
        <dbReference type="SAM" id="Phobius"/>
    </source>
</evidence>
<dbReference type="Proteomes" id="UP000231567">
    <property type="component" value="Unassembled WGS sequence"/>
</dbReference>
<proteinExistence type="predicted"/>
<keyword evidence="1" id="KW-0812">Transmembrane</keyword>
<dbReference type="EMBL" id="PCRM01000010">
    <property type="protein sequence ID" value="PIP21890.1"/>
    <property type="molecule type" value="Genomic_DNA"/>
</dbReference>
<evidence type="ECO:0000313" key="2">
    <source>
        <dbReference type="EMBL" id="PIP21890.1"/>
    </source>
</evidence>